<feature type="signal peptide" evidence="4">
    <location>
        <begin position="1"/>
        <end position="19"/>
    </location>
</feature>
<evidence type="ECO:0000313" key="7">
    <source>
        <dbReference type="EMBL" id="MBO8455654.1"/>
    </source>
</evidence>
<dbReference type="InterPro" id="IPR011625">
    <property type="entry name" value="A2M_N_BRD"/>
</dbReference>
<dbReference type="InterPro" id="IPR008930">
    <property type="entry name" value="Terpenoid_cyclase/PrenylTrfase"/>
</dbReference>
<dbReference type="InterPro" id="IPR041462">
    <property type="entry name" value="Bact_A2M_MG6"/>
</dbReference>
<evidence type="ECO:0000256" key="3">
    <source>
        <dbReference type="SAM" id="MobiDB-lite"/>
    </source>
</evidence>
<dbReference type="Pfam" id="PF01835">
    <property type="entry name" value="MG2"/>
    <property type="match status" value="1"/>
</dbReference>
<feature type="region of interest" description="Disordered" evidence="3">
    <location>
        <begin position="461"/>
        <end position="486"/>
    </location>
</feature>
<feature type="domain" description="Alpha-2-macroglobulin bait region" evidence="5">
    <location>
        <begin position="1013"/>
        <end position="1156"/>
    </location>
</feature>
<dbReference type="PANTHER" id="PTHR40094">
    <property type="entry name" value="ALPHA-2-MACROGLOBULIN HOMOLOG"/>
    <property type="match status" value="1"/>
</dbReference>
<comment type="similarity">
    <text evidence="1">Belongs to the protease inhibitor I39 (alpha-2-macroglobulin) family. Bacterial alpha-2-macroglobulin subfamily.</text>
</comment>
<dbReference type="PANTHER" id="PTHR40094:SF1">
    <property type="entry name" value="UBIQUITIN DOMAIN-CONTAINING PROTEIN"/>
    <property type="match status" value="1"/>
</dbReference>
<evidence type="ECO:0000313" key="8">
    <source>
        <dbReference type="Proteomes" id="UP000823617"/>
    </source>
</evidence>
<dbReference type="InterPro" id="IPR041203">
    <property type="entry name" value="Bact_A2M_MG5"/>
</dbReference>
<dbReference type="CDD" id="cd02891">
    <property type="entry name" value="A2M_like"/>
    <property type="match status" value="1"/>
</dbReference>
<protein>
    <submittedName>
        <fullName evidence="7">Alpha-2-macroglobulin</fullName>
    </submittedName>
</protein>
<dbReference type="GO" id="GO:0004866">
    <property type="term" value="F:endopeptidase inhibitor activity"/>
    <property type="evidence" value="ECO:0007669"/>
    <property type="project" value="InterPro"/>
</dbReference>
<reference evidence="7" key="2">
    <citation type="journal article" date="2021" name="PeerJ">
        <title>Extensive microbial diversity within the chicken gut microbiome revealed by metagenomics and culture.</title>
        <authorList>
            <person name="Gilroy R."/>
            <person name="Ravi A."/>
            <person name="Getino M."/>
            <person name="Pursley I."/>
            <person name="Horton D.L."/>
            <person name="Alikhan N.F."/>
            <person name="Baker D."/>
            <person name="Gharbi K."/>
            <person name="Hall N."/>
            <person name="Watson M."/>
            <person name="Adriaenssens E.M."/>
            <person name="Foster-Nyarko E."/>
            <person name="Jarju S."/>
            <person name="Secka A."/>
            <person name="Antonio M."/>
            <person name="Oren A."/>
            <person name="Chaudhuri R.R."/>
            <person name="La Ragione R."/>
            <person name="Hildebrand F."/>
            <person name="Pallen M.J."/>
        </authorList>
    </citation>
    <scope>NUCLEOTIDE SEQUENCE</scope>
    <source>
        <strain evidence="7">B1-3475</strain>
    </source>
</reference>
<dbReference type="InterPro" id="IPR041246">
    <property type="entry name" value="Bact_MG10"/>
</dbReference>
<dbReference type="EMBL" id="JADIMK010000044">
    <property type="protein sequence ID" value="MBO8455654.1"/>
    <property type="molecule type" value="Genomic_DNA"/>
</dbReference>
<evidence type="ECO:0000259" key="6">
    <source>
        <dbReference type="SMART" id="SM01360"/>
    </source>
</evidence>
<evidence type="ECO:0000256" key="1">
    <source>
        <dbReference type="ARBA" id="ARBA00010556"/>
    </source>
</evidence>
<dbReference type="InterPro" id="IPR021868">
    <property type="entry name" value="Alpha_2_Macroglob_MG3"/>
</dbReference>
<accession>A0A9D9HKS0</accession>
<reference evidence="7" key="1">
    <citation type="submission" date="2020-10" db="EMBL/GenBank/DDBJ databases">
        <authorList>
            <person name="Gilroy R."/>
        </authorList>
    </citation>
    <scope>NUCLEOTIDE SEQUENCE</scope>
    <source>
        <strain evidence="7">B1-3475</strain>
    </source>
</reference>
<feature type="domain" description="Alpha-2-macroglobulin" evidence="6">
    <location>
        <begin position="1218"/>
        <end position="1306"/>
    </location>
</feature>
<name>A0A9D9HKS0_9BACT</name>
<dbReference type="Gene3D" id="2.60.40.1930">
    <property type="match status" value="1"/>
</dbReference>
<dbReference type="InterPro" id="IPR001599">
    <property type="entry name" value="Macroglobln_a2"/>
</dbReference>
<dbReference type="Pfam" id="PF07703">
    <property type="entry name" value="A2M_BRD"/>
    <property type="match status" value="1"/>
</dbReference>
<dbReference type="Pfam" id="PF00207">
    <property type="entry name" value="A2M"/>
    <property type="match status" value="1"/>
</dbReference>
<evidence type="ECO:0000259" key="5">
    <source>
        <dbReference type="SMART" id="SM01359"/>
    </source>
</evidence>
<dbReference type="Pfam" id="PF11974">
    <property type="entry name" value="bMG3"/>
    <property type="match status" value="1"/>
</dbReference>
<dbReference type="Pfam" id="PF17972">
    <property type="entry name" value="bMG5"/>
    <property type="match status" value="1"/>
</dbReference>
<dbReference type="SUPFAM" id="SSF48239">
    <property type="entry name" value="Terpenoid cyclases/Protein prenyltransferases"/>
    <property type="match status" value="1"/>
</dbReference>
<dbReference type="Proteomes" id="UP000823617">
    <property type="component" value="Unassembled WGS sequence"/>
</dbReference>
<dbReference type="SMART" id="SM01360">
    <property type="entry name" value="A2M"/>
    <property type="match status" value="1"/>
</dbReference>
<evidence type="ECO:0000256" key="2">
    <source>
        <dbReference type="ARBA" id="ARBA00022729"/>
    </source>
</evidence>
<organism evidence="7 8">
    <name type="scientific">Candidatus Cryptobacteroides intestinigallinarum</name>
    <dbReference type="NCBI Taxonomy" id="2840767"/>
    <lineage>
        <taxon>Bacteria</taxon>
        <taxon>Pseudomonadati</taxon>
        <taxon>Bacteroidota</taxon>
        <taxon>Bacteroidia</taxon>
        <taxon>Bacteroidales</taxon>
        <taxon>Candidatus Cryptobacteroides</taxon>
    </lineage>
</organism>
<dbReference type="Gene3D" id="1.50.10.20">
    <property type="match status" value="1"/>
</dbReference>
<dbReference type="Pfam" id="PF17962">
    <property type="entry name" value="bMG6"/>
    <property type="match status" value="1"/>
</dbReference>
<gene>
    <name evidence="7" type="ORF">IAC08_04540</name>
</gene>
<comment type="caution">
    <text evidence="7">The sequence shown here is derived from an EMBL/GenBank/DDBJ whole genome shotgun (WGS) entry which is preliminary data.</text>
</comment>
<keyword evidence="2 4" id="KW-0732">Signal</keyword>
<dbReference type="SMART" id="SM01359">
    <property type="entry name" value="A2M_N_2"/>
    <property type="match status" value="1"/>
</dbReference>
<feature type="chain" id="PRO_5039184098" evidence="4">
    <location>
        <begin position="20"/>
        <end position="1874"/>
    </location>
</feature>
<dbReference type="PROSITE" id="PS51257">
    <property type="entry name" value="PROKAR_LIPOPROTEIN"/>
    <property type="match status" value="1"/>
</dbReference>
<dbReference type="InterPro" id="IPR002890">
    <property type="entry name" value="MG2"/>
</dbReference>
<dbReference type="InterPro" id="IPR051802">
    <property type="entry name" value="YfhM-like"/>
</dbReference>
<proteinExistence type="inferred from homology"/>
<evidence type="ECO:0000256" key="4">
    <source>
        <dbReference type="SAM" id="SignalP"/>
    </source>
</evidence>
<sequence>MKRFSTAARILAAAAAILAAVTGCSRSDGSPEEFASVIKAYTGGVLGNGESIRIILQQPVDKEIADGLDEKTMARLFSFSPSIEGTARFSGPDGVEFIPEAGSVRHGTEYKASFRLSDIIDTGSAGCPDVFRFSFHSAIKAASLAAGKIVVKSGNPLAAEIRGNLTFSEEISTSDAAAMMSGSTEGITDGTEVEPVISVRQGKSAEEVDFTVSGLLRTSSDYRVRITFDGRGAGFGKKQTAEITVPAAGKFSVLGTSAVPGNSPYVEITFSEPLDGSIDPEGLIELQGCGRTFMKIEDNIARIYFEQLPDAGAWIEIASGLRSSSGQILGEPYRTKIEDIRPKPAVELLLKGNILPDASDLVLPFRAVNLAAVDISVIQIFSSNILMFLQDNDLGGNDDLRRSGRLISRQTVRLDSDPGKDLHKWQDFAVDLSGLFRKDPGAIYRIRISFRQEYSLYGETSGPYGTSSTAQGEPVPQKPGSGSIDHASGLVQLSGDSLTDEDKAVWDSPIPYYYESFYDWDSYNWQERDNPLDPTYYMESDRFPSCNLMTSDLGLIVKSAGTGRIWATVTDIVQAKPVKGASVTAYNYQLQEIGKGETGDDGFVQLDLSGKPFAVTAGKGKSVTYLKVTDGNEKPLSRFNVGGEKTESGIKAFIYGERGVWRPGDTLHLTMIVRNTGEALPDTHPVKMELYTPQGQFYCSLTDVSGKDGFHVFNIPTGQDDPTGTWNAYFKIGGSTFHKALMIETIKPNRLKISLGTDVPVLQGGSSARFDMSASWLSGPAASGLKAKLDMDLTLAGKTFPNYPGYTFSDPASSFAAQSVNLFERQLDSRGRTSAEVRLPQMEGAPGMLQARLVSRVQEGGGDESIMSQTMLFSPYEAYAGIKLPEEGGWIETDMTHSFPVIAVDKDGRPVSGHEMEYRIFRLDWSWWWESKAEELDSYVNGTAAQPFSSGTFTSSDKPYEIPFRIDYPDWGRFLVYVKDRTSGHATGGIILADWPSYRGRSDKRDPDALTMITFSTDKKEYRTGETATVFIPAADDALALVSLENGSKVISRDWVRTTSGGDTPYKFKVTEEMSPNFYIHITLLQKHGNTGNDLPVRMYGVEPVFVENLGSHLHPQISMPDAVRPLEEFTIKVSEKDRKKMTYTLAIVDEGLLDISSFKTPDPWSWMYAREALGVKTWDIFDEVIGAFGGRFTPLTAIGGDQTISKESRKDNRFNPVVKFLGPFTLDRKENIHRITLPMYVGSVRVMLVAGHDGAYGNAEKTVPVKTPLMVLSTLPRVLAPGEEIALPVNVFATERGITSASVSVSAEGPAENLGKASMPVRFSEPGDTLVRFRLRTAGEGTLKVTVKAEGGGHTALETVSVPVRNPNPPVTSLRYAAVAPGESHTFSWQPFSAGGKGDAPSNGDTEGAELSIAGFPSIDFNSCFDFVTDYTHSCSEQISSRGITLLAISCLLSEENAAKVPQMVQALLSELYGRQLPDGGFCYWPGMTYADEWVSSMAGQFMSMAKDKGYEVNSGVLSAWKNFQKKCVRNWRESRSNDLGDLVQAYRLYTLALASDPQTGAMNRMKESTALSSQASWRLAAAYCLTGKKETARTMINGLKTDVQDYSFSTVTYGSSLRDQAMILETLILADDMAAAMTIAQEVADRFSGNSGYTTQTAAFTASAMGRLAAAAATGAIKVEISDGSKDVRTVEKAAASYSCALDSRSGKAQIRNLSDGTLYMNLSVRKAPQAGETVQPSASGIRIDVSWTDPDGNPADPSSLVQGTDFIAAVTVSDISGIRDYPGLALTFPVPSGWEIAGRASQQDAPYTYMDIRDDKVLIYFDLDKGSRKRFTIRLRAAYEGSFIMPAVTCSMMYDPAVTASTGSGKAEVKR</sequence>
<dbReference type="Pfam" id="PF17973">
    <property type="entry name" value="bMG10"/>
    <property type="match status" value="1"/>
</dbReference>